<proteinExistence type="predicted"/>
<keyword evidence="1" id="KW-0812">Transmembrane</keyword>
<feature type="transmembrane region" description="Helical" evidence="1">
    <location>
        <begin position="410"/>
        <end position="429"/>
    </location>
</feature>
<reference evidence="2 3" key="1">
    <citation type="submission" date="2019-04" db="EMBL/GenBank/DDBJ databases">
        <title>High contiguity whole genome sequence and gene annotation resource for two Venturia nashicola isolates.</title>
        <authorList>
            <person name="Prokchorchik M."/>
            <person name="Won K."/>
            <person name="Lee Y."/>
            <person name="Choi E.D."/>
            <person name="Segonzac C."/>
            <person name="Sohn K.H."/>
        </authorList>
    </citation>
    <scope>NUCLEOTIDE SEQUENCE [LARGE SCALE GENOMIC DNA]</scope>
    <source>
        <strain evidence="2 3">PRI2</strain>
    </source>
</reference>
<evidence type="ECO:0000256" key="1">
    <source>
        <dbReference type="SAM" id="Phobius"/>
    </source>
</evidence>
<dbReference type="STRING" id="86259.A0A4Z1P8M5"/>
<keyword evidence="1" id="KW-0472">Membrane</keyword>
<keyword evidence="3" id="KW-1185">Reference proteome</keyword>
<evidence type="ECO:0000313" key="2">
    <source>
        <dbReference type="EMBL" id="TID18484.1"/>
    </source>
</evidence>
<dbReference type="AlphaFoldDB" id="A0A4Z1P8M5"/>
<dbReference type="EMBL" id="SNSC02000014">
    <property type="protein sequence ID" value="TID18484.1"/>
    <property type="molecule type" value="Genomic_DNA"/>
</dbReference>
<gene>
    <name evidence="2" type="ORF">E6O75_ATG06560</name>
</gene>
<keyword evidence="1" id="KW-1133">Transmembrane helix</keyword>
<protein>
    <submittedName>
        <fullName evidence="2">Uncharacterized protein</fullName>
    </submittedName>
</protein>
<organism evidence="2 3">
    <name type="scientific">Venturia nashicola</name>
    <dbReference type="NCBI Taxonomy" id="86259"/>
    <lineage>
        <taxon>Eukaryota</taxon>
        <taxon>Fungi</taxon>
        <taxon>Dikarya</taxon>
        <taxon>Ascomycota</taxon>
        <taxon>Pezizomycotina</taxon>
        <taxon>Dothideomycetes</taxon>
        <taxon>Pleosporomycetidae</taxon>
        <taxon>Venturiales</taxon>
        <taxon>Venturiaceae</taxon>
        <taxon>Venturia</taxon>
    </lineage>
</organism>
<dbReference type="CDD" id="cd12087">
    <property type="entry name" value="TM_EGFR-like"/>
    <property type="match status" value="1"/>
</dbReference>
<feature type="transmembrane region" description="Helical" evidence="1">
    <location>
        <begin position="267"/>
        <end position="288"/>
    </location>
</feature>
<accession>A0A4Z1P8M5</accession>
<evidence type="ECO:0000313" key="3">
    <source>
        <dbReference type="Proteomes" id="UP000298493"/>
    </source>
</evidence>
<name>A0A4Z1P8M5_9PEZI</name>
<dbReference type="Proteomes" id="UP000298493">
    <property type="component" value="Unassembled WGS sequence"/>
</dbReference>
<sequence length="444" mass="48379">MKRYALSQAATRSDSHSGNNLWNAFDHTSEKLRRLSSFPSPNIDFISQSSFIDCIISAPRSFFSSLISNILLSSASFMIKDEHQSLCGPGYSSFHFPTMRYFNTTSLMFLLLGWNGDHGVTAQTLQDPETSSLPFCGAQCIQQQSQLAKSPNGPCMPNHANCYCSRADFANQVKICVTSNAALKCSAAADIKLTNAWVDGYCGDSRTGTGGNGDGTGSGTGQVSVMLQSGTFSLTSTSTTSKIAAPTSTPEFSTFSPSVRLSNGTKVGIAIGVLAIIAVVATLTFFLFRNRQRNKALSPVYEVEDEKRVHEVDGMIEPSEMDSKNSALVHTNEEYTYTPGYGTRFRLGREELISRETKSGTKTKARGGVPGISSDTDERCLRSDDCWLHYQWNTMVASGQDIDFKMADNAVFGVFSIFGILTPIPLFRYRAANLLLSPRKHSSA</sequence>
<comment type="caution">
    <text evidence="2">The sequence shown here is derived from an EMBL/GenBank/DDBJ whole genome shotgun (WGS) entry which is preliminary data.</text>
</comment>